<dbReference type="PRINTS" id="PR01437">
    <property type="entry name" value="NUOXDRDTASE4"/>
</dbReference>
<dbReference type="GO" id="GO:0048039">
    <property type="term" value="F:ubiquinone binding"/>
    <property type="evidence" value="ECO:0007669"/>
    <property type="project" value="TreeGrafter"/>
</dbReference>
<keyword evidence="7 17" id="KW-0679">Respiratory chain</keyword>
<name>A0A7G7CEI9_9NEOP</name>
<keyword evidence="10 17" id="KW-0249">Electron transport</keyword>
<dbReference type="PANTHER" id="PTHR43507:SF20">
    <property type="entry name" value="NADH-UBIQUINONE OXIDOREDUCTASE CHAIN 4"/>
    <property type="match status" value="1"/>
</dbReference>
<evidence type="ECO:0000259" key="18">
    <source>
        <dbReference type="Pfam" id="PF00361"/>
    </source>
</evidence>
<feature type="transmembrane region" description="Helical" evidence="17">
    <location>
        <begin position="247"/>
        <end position="266"/>
    </location>
</feature>
<feature type="transmembrane region" description="Helical" evidence="17">
    <location>
        <begin position="301"/>
        <end position="322"/>
    </location>
</feature>
<evidence type="ECO:0000256" key="8">
    <source>
        <dbReference type="ARBA" id="ARBA00022692"/>
    </source>
</evidence>
<geneLocation type="mitochondrion" evidence="20"/>
<feature type="transmembrane region" description="Helical" evidence="17">
    <location>
        <begin position="273"/>
        <end position="295"/>
    </location>
</feature>
<keyword evidence="14 17" id="KW-0496">Mitochondrion</keyword>
<dbReference type="InterPro" id="IPR001750">
    <property type="entry name" value="ND/Mrp_TM"/>
</dbReference>
<organism evidence="20">
    <name type="scientific">Molanna angustata</name>
    <dbReference type="NCBI Taxonomy" id="446450"/>
    <lineage>
        <taxon>Eukaryota</taxon>
        <taxon>Metazoa</taxon>
        <taxon>Ecdysozoa</taxon>
        <taxon>Arthropoda</taxon>
        <taxon>Hexapoda</taxon>
        <taxon>Insecta</taxon>
        <taxon>Pterygota</taxon>
        <taxon>Neoptera</taxon>
        <taxon>Endopterygota</taxon>
        <taxon>Trichoptera</taxon>
        <taxon>Integripalpia</taxon>
        <taxon>Brevitentoria</taxon>
        <taxon>Leptoceroidea</taxon>
        <taxon>Molannidae</taxon>
        <taxon>Molanna</taxon>
    </lineage>
</organism>
<feature type="transmembrane region" description="Helical" evidence="17">
    <location>
        <begin position="422"/>
        <end position="445"/>
    </location>
</feature>
<feature type="transmembrane region" description="Helical" evidence="17">
    <location>
        <begin position="20"/>
        <end position="44"/>
    </location>
</feature>
<evidence type="ECO:0000256" key="11">
    <source>
        <dbReference type="ARBA" id="ARBA00022989"/>
    </source>
</evidence>
<evidence type="ECO:0000256" key="12">
    <source>
        <dbReference type="ARBA" id="ARBA00023027"/>
    </source>
</evidence>
<feature type="transmembrane region" description="Helical" evidence="17">
    <location>
        <begin position="216"/>
        <end position="241"/>
    </location>
</feature>
<evidence type="ECO:0000256" key="16">
    <source>
        <dbReference type="ARBA" id="ARBA00049551"/>
    </source>
</evidence>
<reference evidence="20" key="1">
    <citation type="submission" date="2020-04" db="EMBL/GenBank/DDBJ databases">
        <title>DNAmark Project.</title>
        <authorList>
            <person name="Leerhoei F."/>
        </authorList>
    </citation>
    <scope>NUCLEOTIDE SEQUENCE</scope>
    <source>
        <strain evidence="20">DM1219</strain>
    </source>
</reference>
<comment type="function">
    <text evidence="1">Core subunit of the mitochondrial membrane respiratory chain NADH dehydrogenase (Complex I) that is believed to belong to the minimal assembly required for catalysis. Complex I functions in the transfer of electrons from NADH to the respiratory chain. The immediate electron acceptor for the enzyme is believed to be ubiquinone.</text>
</comment>
<proteinExistence type="inferred from homology"/>
<evidence type="ECO:0000256" key="9">
    <source>
        <dbReference type="ARBA" id="ARBA00022967"/>
    </source>
</evidence>
<comment type="subcellular location">
    <subcellularLocation>
        <location evidence="2 17">Mitochondrion membrane</location>
        <topology evidence="2 17">Multi-pass membrane protein</topology>
    </subcellularLocation>
</comment>
<evidence type="ECO:0000256" key="7">
    <source>
        <dbReference type="ARBA" id="ARBA00022660"/>
    </source>
</evidence>
<feature type="transmembrane region" description="Helical" evidence="17">
    <location>
        <begin position="110"/>
        <end position="131"/>
    </location>
</feature>
<feature type="domain" description="NADH:ubiquinone oxidoreductase chain 4 N-terminal" evidence="19">
    <location>
        <begin position="1"/>
        <end position="102"/>
    </location>
</feature>
<evidence type="ECO:0000256" key="3">
    <source>
        <dbReference type="ARBA" id="ARBA00009025"/>
    </source>
</evidence>
<evidence type="ECO:0000256" key="10">
    <source>
        <dbReference type="ARBA" id="ARBA00022982"/>
    </source>
</evidence>
<dbReference type="GO" id="GO:0031966">
    <property type="term" value="C:mitochondrial membrane"/>
    <property type="evidence" value="ECO:0007669"/>
    <property type="project" value="UniProtKB-SubCell"/>
</dbReference>
<keyword evidence="13 17" id="KW-0830">Ubiquinone</keyword>
<evidence type="ECO:0000256" key="13">
    <source>
        <dbReference type="ARBA" id="ARBA00023075"/>
    </source>
</evidence>
<evidence type="ECO:0000256" key="6">
    <source>
        <dbReference type="ARBA" id="ARBA00022448"/>
    </source>
</evidence>
<comment type="similarity">
    <text evidence="3 17">Belongs to the complex I subunit 4 family.</text>
</comment>
<feature type="transmembrane region" description="Helical" evidence="17">
    <location>
        <begin position="86"/>
        <end position="104"/>
    </location>
</feature>
<feature type="transmembrane region" description="Helical" evidence="17">
    <location>
        <begin position="381"/>
        <end position="401"/>
    </location>
</feature>
<dbReference type="InterPro" id="IPR003918">
    <property type="entry name" value="NADH_UbQ_OxRdtase"/>
</dbReference>
<dbReference type="InterPro" id="IPR000260">
    <property type="entry name" value="NADH4_N"/>
</dbReference>
<dbReference type="AlphaFoldDB" id="A0A7G7CEI9"/>
<dbReference type="GO" id="GO:0008137">
    <property type="term" value="F:NADH dehydrogenase (ubiquinone) activity"/>
    <property type="evidence" value="ECO:0007669"/>
    <property type="project" value="UniProtKB-UniRule"/>
</dbReference>
<accession>A0A7G7CEI9</accession>
<dbReference type="EMBL" id="MT410854">
    <property type="protein sequence ID" value="QNE86005.1"/>
    <property type="molecule type" value="Genomic_DNA"/>
</dbReference>
<evidence type="ECO:0000256" key="4">
    <source>
        <dbReference type="ARBA" id="ARBA00012944"/>
    </source>
</evidence>
<evidence type="ECO:0000256" key="2">
    <source>
        <dbReference type="ARBA" id="ARBA00004225"/>
    </source>
</evidence>
<keyword evidence="6 17" id="KW-0813">Transport</keyword>
<dbReference type="GO" id="GO:0042773">
    <property type="term" value="P:ATP synthesis coupled electron transport"/>
    <property type="evidence" value="ECO:0007669"/>
    <property type="project" value="InterPro"/>
</dbReference>
<protein>
    <recommendedName>
        <fullName evidence="5 17">NADH-ubiquinone oxidoreductase chain 4</fullName>
        <ecNumber evidence="4 17">7.1.1.2</ecNumber>
    </recommendedName>
</protein>
<sequence length="446" mass="51672">MLKVLFFMGGLFFLCFYKNLYWLVHNMYFFLVLFFMFISINLNYFSNLSYMFGIDFISFCLILLSIWICGLMMMASMLIYEMNLNLNYFMVNILVLLIMLVFSFSVMNLFMFYLFFESSLIPLLLLVLGWGYQPERVQAGIYLLFYTLFVSLPLLLGIFYILFELNSLEMFMLEQLNFKFSLMYLILMLAFLVKLPMVFVHLWLPKAHVEAPISGSMILAAIMLKLGAYGIMRVLVLLSYLNMKYGGLILVISLIGGIYVSLLCFLQIDLKSLIAYSSVVHMSIVLGGLVSMSYWGYGGVLVLLIGHGLCSSGLFCLVNLNYERLMSRSLLFNSGIMSIMPGLSLWWFLLLISNMAAPPSLNLLGEIMLINSLMMWSKLNMGLLMLISFFSAGYCLYLFTYSQHGKFTVMINNFFFCNSREYLLLFLHWFPLNILILKVDFLMMWF</sequence>
<evidence type="ECO:0000256" key="1">
    <source>
        <dbReference type="ARBA" id="ARBA00003257"/>
    </source>
</evidence>
<dbReference type="GO" id="GO:0015990">
    <property type="term" value="P:electron transport coupled proton transport"/>
    <property type="evidence" value="ECO:0007669"/>
    <property type="project" value="TreeGrafter"/>
</dbReference>
<dbReference type="EC" id="7.1.1.2" evidence="4 17"/>
<keyword evidence="11 17" id="KW-1133">Transmembrane helix</keyword>
<feature type="transmembrane region" description="Helical" evidence="17">
    <location>
        <begin position="183"/>
        <end position="204"/>
    </location>
</feature>
<evidence type="ECO:0000313" key="20">
    <source>
        <dbReference type="EMBL" id="QNE86005.1"/>
    </source>
</evidence>
<feature type="domain" description="NADH:quinone oxidoreductase/Mrp antiporter transmembrane" evidence="18">
    <location>
        <begin position="107"/>
        <end position="388"/>
    </location>
</feature>
<feature type="transmembrane region" description="Helical" evidence="17">
    <location>
        <begin position="56"/>
        <end position="79"/>
    </location>
</feature>
<comment type="catalytic activity">
    <reaction evidence="16 17">
        <text>a ubiquinone + NADH + 5 H(+)(in) = a ubiquinol + NAD(+) + 4 H(+)(out)</text>
        <dbReference type="Rhea" id="RHEA:29091"/>
        <dbReference type="Rhea" id="RHEA-COMP:9565"/>
        <dbReference type="Rhea" id="RHEA-COMP:9566"/>
        <dbReference type="ChEBI" id="CHEBI:15378"/>
        <dbReference type="ChEBI" id="CHEBI:16389"/>
        <dbReference type="ChEBI" id="CHEBI:17976"/>
        <dbReference type="ChEBI" id="CHEBI:57540"/>
        <dbReference type="ChEBI" id="CHEBI:57945"/>
        <dbReference type="EC" id="7.1.1.2"/>
    </reaction>
</comment>
<dbReference type="GO" id="GO:0003954">
    <property type="term" value="F:NADH dehydrogenase activity"/>
    <property type="evidence" value="ECO:0007669"/>
    <property type="project" value="TreeGrafter"/>
</dbReference>
<dbReference type="PANTHER" id="PTHR43507">
    <property type="entry name" value="NADH-UBIQUINONE OXIDOREDUCTASE CHAIN 4"/>
    <property type="match status" value="1"/>
</dbReference>
<evidence type="ECO:0000256" key="5">
    <source>
        <dbReference type="ARBA" id="ARBA00021006"/>
    </source>
</evidence>
<keyword evidence="12 17" id="KW-0520">NAD</keyword>
<keyword evidence="9" id="KW-1278">Translocase</keyword>
<evidence type="ECO:0000256" key="14">
    <source>
        <dbReference type="ARBA" id="ARBA00023128"/>
    </source>
</evidence>
<evidence type="ECO:0000259" key="19">
    <source>
        <dbReference type="Pfam" id="PF01059"/>
    </source>
</evidence>
<dbReference type="Pfam" id="PF00361">
    <property type="entry name" value="Proton_antipo_M"/>
    <property type="match status" value="1"/>
</dbReference>
<keyword evidence="15 17" id="KW-0472">Membrane</keyword>
<comment type="function">
    <text evidence="17">Core subunit of the mitochondrial membrane respiratory chain NADH dehydrogenase (Complex I) which catalyzes electron transfer from NADH through the respiratory chain, using ubiquinone as an electron acceptor. Essential for the catalytic activity and assembly of complex I.</text>
</comment>
<feature type="transmembrane region" description="Helical" evidence="17">
    <location>
        <begin position="143"/>
        <end position="163"/>
    </location>
</feature>
<evidence type="ECO:0000256" key="15">
    <source>
        <dbReference type="ARBA" id="ARBA00023136"/>
    </source>
</evidence>
<gene>
    <name evidence="20" type="primary">ND4</name>
</gene>
<dbReference type="Pfam" id="PF01059">
    <property type="entry name" value="Oxidored_q5_N"/>
    <property type="match status" value="1"/>
</dbReference>
<evidence type="ECO:0000256" key="17">
    <source>
        <dbReference type="RuleBase" id="RU003297"/>
    </source>
</evidence>
<keyword evidence="8 17" id="KW-0812">Transmembrane</keyword>